<feature type="compositionally biased region" description="Basic residues" evidence="4">
    <location>
        <begin position="2477"/>
        <end position="2486"/>
    </location>
</feature>
<protein>
    <recommendedName>
        <fullName evidence="9">Annexin</fullName>
    </recommendedName>
</protein>
<dbReference type="PANTHER" id="PTHR10502">
    <property type="entry name" value="ANNEXIN"/>
    <property type="match status" value="1"/>
</dbReference>
<feature type="compositionally biased region" description="Low complexity" evidence="4">
    <location>
        <begin position="821"/>
        <end position="831"/>
    </location>
</feature>
<comment type="similarity">
    <text evidence="1">Belongs to the annexin family.</text>
</comment>
<feature type="region of interest" description="Disordered" evidence="4">
    <location>
        <begin position="951"/>
        <end position="972"/>
    </location>
</feature>
<feature type="transmembrane region" description="Helical" evidence="5">
    <location>
        <begin position="2722"/>
        <end position="2745"/>
    </location>
</feature>
<feature type="compositionally biased region" description="Polar residues" evidence="4">
    <location>
        <begin position="786"/>
        <end position="795"/>
    </location>
</feature>
<dbReference type="Pfam" id="PF00191">
    <property type="entry name" value="Annexin"/>
    <property type="match status" value="4"/>
</dbReference>
<evidence type="ECO:0008006" key="9">
    <source>
        <dbReference type="Google" id="ProtNLM"/>
    </source>
</evidence>
<feature type="chain" id="PRO_5044776194" description="Annexin" evidence="6">
    <location>
        <begin position="27"/>
        <end position="2750"/>
    </location>
</feature>
<feature type="compositionally biased region" description="Basic and acidic residues" evidence="4">
    <location>
        <begin position="572"/>
        <end position="592"/>
    </location>
</feature>
<dbReference type="InterPro" id="IPR037104">
    <property type="entry name" value="Annexin_sf"/>
</dbReference>
<evidence type="ECO:0000256" key="1">
    <source>
        <dbReference type="ARBA" id="ARBA00007831"/>
    </source>
</evidence>
<keyword evidence="6" id="KW-0732">Signal</keyword>
<feature type="compositionally biased region" description="Polar residues" evidence="4">
    <location>
        <begin position="49"/>
        <end position="90"/>
    </location>
</feature>
<evidence type="ECO:0000313" key="8">
    <source>
        <dbReference type="Proteomes" id="UP001620626"/>
    </source>
</evidence>
<dbReference type="SMART" id="SM00335">
    <property type="entry name" value="ANX"/>
    <property type="match status" value="4"/>
</dbReference>
<feature type="region of interest" description="Disordered" evidence="4">
    <location>
        <begin position="761"/>
        <end position="858"/>
    </location>
</feature>
<feature type="region of interest" description="Disordered" evidence="4">
    <location>
        <begin position="199"/>
        <end position="228"/>
    </location>
</feature>
<feature type="region of interest" description="Disordered" evidence="4">
    <location>
        <begin position="537"/>
        <end position="612"/>
    </location>
</feature>
<feature type="signal peptide" evidence="6">
    <location>
        <begin position="1"/>
        <end position="26"/>
    </location>
</feature>
<feature type="region of interest" description="Disordered" evidence="4">
    <location>
        <begin position="316"/>
        <end position="349"/>
    </location>
</feature>
<feature type="region of interest" description="Disordered" evidence="4">
    <location>
        <begin position="2445"/>
        <end position="2496"/>
    </location>
</feature>
<feature type="compositionally biased region" description="Acidic residues" evidence="4">
    <location>
        <begin position="387"/>
        <end position="400"/>
    </location>
</feature>
<reference evidence="7 8" key="1">
    <citation type="submission" date="2024-10" db="EMBL/GenBank/DDBJ databases">
        <authorList>
            <person name="Kim D."/>
        </authorList>
    </citation>
    <scope>NUCLEOTIDE SEQUENCE [LARGE SCALE GENOMIC DNA]</scope>
    <source>
        <strain evidence="7">BH-2024</strain>
    </source>
</reference>
<evidence type="ECO:0000313" key="7">
    <source>
        <dbReference type="EMBL" id="KAL3076951.1"/>
    </source>
</evidence>
<keyword evidence="3" id="KW-0041">Annexin</keyword>
<dbReference type="SUPFAM" id="SSF47874">
    <property type="entry name" value="Annexin"/>
    <property type="match status" value="3"/>
</dbReference>
<proteinExistence type="inferred from homology"/>
<evidence type="ECO:0000256" key="6">
    <source>
        <dbReference type="SAM" id="SignalP"/>
    </source>
</evidence>
<dbReference type="InterPro" id="IPR018502">
    <property type="entry name" value="Annexin_repeat"/>
</dbReference>
<keyword evidence="5" id="KW-1133">Transmembrane helix</keyword>
<feature type="compositionally biased region" description="Basic and acidic residues" evidence="4">
    <location>
        <begin position="401"/>
        <end position="437"/>
    </location>
</feature>
<dbReference type="PROSITE" id="PS51897">
    <property type="entry name" value="ANNEXIN_2"/>
    <property type="match status" value="3"/>
</dbReference>
<evidence type="ECO:0000256" key="2">
    <source>
        <dbReference type="ARBA" id="ARBA00022737"/>
    </source>
</evidence>
<keyword evidence="8" id="KW-1185">Reference proteome</keyword>
<evidence type="ECO:0000256" key="4">
    <source>
        <dbReference type="SAM" id="MobiDB-lite"/>
    </source>
</evidence>
<dbReference type="PANTHER" id="PTHR10502:SF102">
    <property type="entry name" value="ANNEXIN B11"/>
    <property type="match status" value="1"/>
</dbReference>
<feature type="compositionally biased region" description="Basic and acidic residues" evidence="4">
    <location>
        <begin position="846"/>
        <end position="858"/>
    </location>
</feature>
<feature type="region of interest" description="Disordered" evidence="4">
    <location>
        <begin position="2628"/>
        <end position="2648"/>
    </location>
</feature>
<sequence>MNYHQLLIHRFPFLFLFFCSNNVVNGADGDKKPRRRTVPGPADHPNFQPAESQESQSMGYQSSVSQQPNHFHSNVSMMDNFMSPNRSNSIAGVSQQPLPQYYIHGTDTQGGPMSMVGAPFGSLVPTSIYSNIEPPQQNSLAGAYSHNVPMNFPPNMAQQYDAQSGQMAGGQTSIYSNMTPQQQYFANPSSMPPQFSPIIGEQSSSPLRKANRPKKTAKQSSFVGTPGTLPPGYTNVALQQQQLDQSNNQQLMQGYTQNLAGTNPFVDNYGTMHNQQQQIEQCEWQPTPFYSSYNTSAALNSPQQPLTGQQIDSLYDAGTPSTEFLGSPSFNHNARREKPQNTVADWSSPSNYNYDLIMRQQMADGFNYGDYDGEITLDFEFARPLDIDEEERKEDENTEEENSKKEEKEEKEKVGKTESSDRQSDNVENSEARKETKTVQMKKMVKKLTKQQTEKEEKLLQYLYEVRQCDPQKLEECWMKLFDALTALDDEDRYDNMRRYCSANKSWIRYCSNMAMCDDIDKVIVFKKKTEEDEVIIEEDEEEKEDDNEKEKAQMNEREEAKGKEKKTKQGKSSDKKPIQNEVSSEKIDKPKKSSTKPPAAAGVKKKPNKEVPPINLMDEPYVGQPQALQYSVSNIGYGNQIQQPYTTQQSDSLMYATGPSMLPHSISSIGPSMTLSDSVYTTAPNNITPYQTVPNAQQQNQHQIQYPPTQQYSMSFNGVPSQQYQTYTSFSMPPNSGQYRDIVLPQSHLAPTVGGSGSLAPLNQYPSQPGMAGSPSFVGSDANAMLNNNYPSSSDNHKQRSRRPKRGDHQSPYDFSKYASSSSSSSSSSSRRQKTGTPKIGQKANVEKKSETPEEHMSNHLKMYMQCVKKLLTEHLLVDNRNEDKVSKNFRQILYGVMLPKPVFIAQQLNVALNGMPKDDIDIASLMSAPSYSMANPFVAAKKFIKDKGLSEKSTKNNEMETKPPKKGMLAHPPIKQDLRVLLEIASTQSRDQLEQIRKISDSFGYITFTDAAKIFITKQSDSVDAKDSIIQFLNWRLMGHSEEIEKSDNDKINTINSRKRDAKTVFIAIKNLNNNNLEQLIEILVERSNAELLAIQNAFVALYGETMKKCIRKKMHINGDFYMLLLDLIDANRDEVFCNDKEMAIETAVTLYEAGVKRAGTHEGKFIRIFANTNKYQLNLVEREYDCLPIDKKHSLRDAIKSEFSGEMETSLLKILEIANRERKNTSTSALDEAAKANYKKKLCPNYYYQREYENVKQKADQIYAGVHGLGANPAAIIKILVEQSNAEMLAIMRCYNELYGHRSQKKPKPMSLRDRLKDELHGDVERLALDLLEGNRNERTDFVPNCERAEEQAAELHNPGEGPLGKLRKATARVLLGQENTSLSVKYFIEFLANEHFRQLRLMFEMYKRNSNKKNGGKSAIEIFKSAIEKLSGSINESNNVMKNNAFFKIATNVIDKSKTNDAFKIGLQQIVDIAVKKVSDDELKTMMEKCEKLNSEEMVENLSSQYFVTAAEKDATVLRKAMKGWGTNEKALIWILTTRKNNREIWSVYKTMYGNDLLARLKDETDGFGEKDFQYALEKLLGSQREDSTTFKPDKIKAKKQAVELFEASSNVAPRKFIDMLATVHLNQLLLVFDEYEKLYKIINKKKLAPSDNYTFEELLKKKQIFSGDFLRTLLAIVSLARKGIDEAEKAEKALADDAAKKNRLKKFWYYLVELYKGFKPVTTLELAEFKKFVKLCDQQDIKDGQACAATISPEEKSRLRELHEEYFTKQITRSLKDMLGIFKMPSTKHKAKIDLHRLIISRYQYDLGDIMRSIDRLSLKQIVDRFESWRFTFGGLMKDGKLIETQDKLYAHALKRLLNIENAKQITGYDDFLENYGTNLLDFMQKIDNDQYAFGVEMKAPKKGEDKRVSVNVHLYALPKPTNGEEIQNPYKEVKAEVLRKKQNLQKYLSESMFLHDLIQAMCQDLIDRLDLMYRARFKKKILNKSDVKKFDQNIVGGPQFRDQLNDEWEKGEQQQQRRRQSANGEDEDIKPEWTFWGETREEDMRRKVTVALYEDHVKVFKLLFWARFYALAIALQRIPVEVKEDAVPQKITKEEGAKLFGYNDYADVKKEEENANATTKELAATFRIDVPRNAWPDETRRQTEELRKKFEQDMDILEEYILANFNHQMLYNGQSHFYQVGYETLQKLGYDDVLQGAKLRTLLVHEMEEMLEEADTGVNKESDEDYSLKTVHFTKANVQLFKKGNNGTEKLKGIEKWLQKVFNWLDGLVDKCHKKSLTKRNRMQRFLFDKIKTLLEQLRGLFTGQTPPIKFVMKKFMPMLYYGSKYGMKFLKWIGRLFKPMLSIFKSSKEKTGYKHKKHRLESKKAMFGLLMEVDSAVEDNKNIREKWRRKGDQIWEENRENEMEEIWAEQIEAVKMDETNELSNDAFKQVTSMLKEGTDMPKWMINTPKDSKSSSNKNAGKSSRMESSNTRRRGKRRVIRNATTPADKTEIRSTFAEETLVRKKRKGGFGGGHAASHAMSRSFSHAHYSAAYYPHGGSYCMGYHYHSSTYYYYSPYHMSHKEVLAEIWTCINILLIFIIPPISFAFCELDCSISGSSSHSSHSYGGHYSYDYTAAQKLREREEKQRKKRAEKEAARRRQKEKEDELDYEIAQWDEEIKFGSKSNRRTKRDALSADSDGMMNNGNDNTVEWYQEEAFGISKNSGFNRRQKRSAQDCGAYIGITIFLLWIIVWIGGYFFIAFGPI</sequence>
<feature type="compositionally biased region" description="Acidic residues" evidence="4">
    <location>
        <begin position="537"/>
        <end position="546"/>
    </location>
</feature>
<dbReference type="Proteomes" id="UP001620626">
    <property type="component" value="Unassembled WGS sequence"/>
</dbReference>
<name>A0ABD2ICV3_9BILA</name>
<keyword evidence="5" id="KW-0812">Transmembrane</keyword>
<organism evidence="7 8">
    <name type="scientific">Heterodera trifolii</name>
    <dbReference type="NCBI Taxonomy" id="157864"/>
    <lineage>
        <taxon>Eukaryota</taxon>
        <taxon>Metazoa</taxon>
        <taxon>Ecdysozoa</taxon>
        <taxon>Nematoda</taxon>
        <taxon>Chromadorea</taxon>
        <taxon>Rhabditida</taxon>
        <taxon>Tylenchina</taxon>
        <taxon>Tylenchomorpha</taxon>
        <taxon>Tylenchoidea</taxon>
        <taxon>Heteroderidae</taxon>
        <taxon>Heteroderinae</taxon>
        <taxon>Heterodera</taxon>
    </lineage>
</organism>
<feature type="compositionally biased region" description="Basic and acidic residues" evidence="4">
    <location>
        <begin position="547"/>
        <end position="563"/>
    </location>
</feature>
<feature type="region of interest" description="Disordered" evidence="4">
    <location>
        <begin position="387"/>
        <end position="438"/>
    </location>
</feature>
<feature type="transmembrane region" description="Helical" evidence="5">
    <location>
        <begin position="2570"/>
        <end position="2594"/>
    </location>
</feature>
<evidence type="ECO:0000256" key="3">
    <source>
        <dbReference type="ARBA" id="ARBA00023216"/>
    </source>
</evidence>
<comment type="caution">
    <text evidence="7">The sequence shown here is derived from an EMBL/GenBank/DDBJ whole genome shotgun (WGS) entry which is preliminary data.</text>
</comment>
<feature type="compositionally biased region" description="Low complexity" evidence="4">
    <location>
        <begin position="2460"/>
        <end position="2469"/>
    </location>
</feature>
<feature type="compositionally biased region" description="Polar residues" evidence="4">
    <location>
        <begin position="340"/>
        <end position="349"/>
    </location>
</feature>
<feature type="compositionally biased region" description="Basic and acidic residues" evidence="4">
    <location>
        <begin position="951"/>
        <end position="965"/>
    </location>
</feature>
<dbReference type="Gene3D" id="1.10.220.10">
    <property type="entry name" value="Annexin"/>
    <property type="match status" value="5"/>
</dbReference>
<evidence type="ECO:0000256" key="5">
    <source>
        <dbReference type="SAM" id="Phobius"/>
    </source>
</evidence>
<accession>A0ABD2ICV3</accession>
<dbReference type="EMBL" id="JBICBT010001239">
    <property type="protein sequence ID" value="KAL3076951.1"/>
    <property type="molecule type" value="Genomic_DNA"/>
</dbReference>
<keyword evidence="5" id="KW-0472">Membrane</keyword>
<gene>
    <name evidence="7" type="ORF">niasHT_040178</name>
</gene>
<feature type="compositionally biased region" description="Polar residues" evidence="4">
    <location>
        <begin position="319"/>
        <end position="332"/>
    </location>
</feature>
<feature type="region of interest" description="Disordered" evidence="4">
    <location>
        <begin position="26"/>
        <end position="90"/>
    </location>
</feature>
<keyword evidence="2" id="KW-0677">Repeat</keyword>